<sequence length="137" mass="15469">MPQYLSVGFGQVSEEYEPCMYSTHMHTSAVCTAVHVEANTQSTDTYDDRPRTSRRDTCTSSEIHPAYMYKDIFQEQLSTRVGCGQVHRIIENDLDKCKVVAPPTHQRRATTYLIAPVMPGLLEERLLTDNSSRTPSA</sequence>
<protein>
    <recommendedName>
        <fullName evidence="2">Ulp1 protease-like</fullName>
    </recommendedName>
</protein>
<dbReference type="EMBL" id="DP000011">
    <property type="protein sequence ID" value="ABA97382.1"/>
    <property type="molecule type" value="Genomic_DNA"/>
</dbReference>
<gene>
    <name evidence="1" type="ordered locus">LOC_Os12g17150</name>
</gene>
<evidence type="ECO:0008006" key="2">
    <source>
        <dbReference type="Google" id="ProtNLM"/>
    </source>
</evidence>
<proteinExistence type="predicted"/>
<name>Q2QU82_ORYSJ</name>
<reference evidence="1" key="2">
    <citation type="submission" date="2005-04" db="EMBL/GenBank/DDBJ databases">
        <authorList>
            <person name="Buell C.R."/>
            <person name="Wing R.A."/>
            <person name="McCombie W.A."/>
            <person name="Ouyang S."/>
        </authorList>
    </citation>
    <scope>NUCLEOTIDE SEQUENCE</scope>
</reference>
<evidence type="ECO:0000313" key="1">
    <source>
        <dbReference type="EMBL" id="ABA97382.1"/>
    </source>
</evidence>
<reference evidence="1" key="3">
    <citation type="submission" date="2006-01" db="EMBL/GenBank/DDBJ databases">
        <authorList>
            <person name="Buell R."/>
        </authorList>
    </citation>
    <scope>NUCLEOTIDE SEQUENCE</scope>
</reference>
<accession>Q2QU82</accession>
<organism evidence="1">
    <name type="scientific">Oryza sativa subsp. japonica</name>
    <name type="common">Rice</name>
    <dbReference type="NCBI Taxonomy" id="39947"/>
    <lineage>
        <taxon>Eukaryota</taxon>
        <taxon>Viridiplantae</taxon>
        <taxon>Streptophyta</taxon>
        <taxon>Embryophyta</taxon>
        <taxon>Tracheophyta</taxon>
        <taxon>Spermatophyta</taxon>
        <taxon>Magnoliopsida</taxon>
        <taxon>Liliopsida</taxon>
        <taxon>Poales</taxon>
        <taxon>Poaceae</taxon>
        <taxon>BOP clade</taxon>
        <taxon>Oryzoideae</taxon>
        <taxon>Oryzeae</taxon>
        <taxon>Oryzinae</taxon>
        <taxon>Oryza</taxon>
        <taxon>Oryza sativa</taxon>
    </lineage>
</organism>
<reference evidence="1" key="1">
    <citation type="journal article" date="2005" name="BMC Biol.">
        <title>The sequence of rice chromosomes 11 and 12, rich in disease resistance genes and recent gene duplications.</title>
        <authorList>
            <consortium name="The rice chromosomes 11 and 12 sequencing consortia"/>
        </authorList>
    </citation>
    <scope>NUCLEOTIDE SEQUENCE [LARGE SCALE GENOMIC DNA]</scope>
</reference>
<dbReference type="AlphaFoldDB" id="Q2QU82"/>